<dbReference type="GO" id="GO:0043546">
    <property type="term" value="F:molybdopterin cofactor binding"/>
    <property type="evidence" value="ECO:0007669"/>
    <property type="project" value="TreeGrafter"/>
</dbReference>
<feature type="domain" description="Oxidoreductase molybdopterin-binding" evidence="2">
    <location>
        <begin position="271"/>
        <end position="424"/>
    </location>
</feature>
<dbReference type="InterPro" id="IPR036374">
    <property type="entry name" value="OxRdtase_Mopterin-bd_sf"/>
</dbReference>
<keyword evidence="1" id="KW-0472">Membrane</keyword>
<protein>
    <submittedName>
        <fullName evidence="3">Molybdopterin-dependent oxidoreductase</fullName>
    </submittedName>
</protein>
<dbReference type="SUPFAM" id="SSF56524">
    <property type="entry name" value="Oxidoreductase molybdopterin-binding domain"/>
    <property type="match status" value="1"/>
</dbReference>
<feature type="transmembrane region" description="Helical" evidence="1">
    <location>
        <begin position="133"/>
        <end position="150"/>
    </location>
</feature>
<feature type="transmembrane region" description="Helical" evidence="1">
    <location>
        <begin position="194"/>
        <end position="215"/>
    </location>
</feature>
<sequence length="546" mass="56707">MWRAQPIVTASSDTAGRWRAAAEEDEGVSTTTVHPTPLVPRRTAASIGVLAVAAALAAGHLVAGLVSPASSPFLAVGNGAIALAPQWLVEFAKSTFGVADKPVLLGGMALVLLAAAVGVGLASRERPQPGTRALTGLGLLGFAAVALSPAFTPVDLLAPAAAAGVGIVVLRRLHALALPGAPRTGSGMDRRTMLTGTSALVGFGALAAGGLGQLLGGRLTGSREEVTARLRGLALAERAPAVPAGAAFPELGTPTFLTANADFYRIDTALRIPTQTAADWSLRIHGMVDRELVLTFDDLLARPLLERTVTMICVSNEVGDDYISTTNFIGVDLREILLEAGIAPGADQVLSTSSDGLWTAGTPVDVLLEPDRGALLAVGMNGEALPPEHGFPVRMVVPGLYGYVSATKWVTDLEVTTFDREQAYWLQRGWGRFGPVKTQSRIDVPRAAGSTPAGRVTVAGIAWSQPIGISRVEVRLDDGPWTTAELATEVGGDTWRMWRAEVDAAAGSHVVTVRATDANGVTQTEERAPVIPDGATGYHSVVFSAV</sequence>
<dbReference type="GO" id="GO:0006790">
    <property type="term" value="P:sulfur compound metabolic process"/>
    <property type="evidence" value="ECO:0007669"/>
    <property type="project" value="TreeGrafter"/>
</dbReference>
<evidence type="ECO:0000259" key="2">
    <source>
        <dbReference type="Pfam" id="PF00174"/>
    </source>
</evidence>
<dbReference type="PANTHER" id="PTHR19372:SF7">
    <property type="entry name" value="SULFITE OXIDASE, MITOCHONDRIAL"/>
    <property type="match status" value="1"/>
</dbReference>
<gene>
    <name evidence="3" type="ORF">H6H00_01750</name>
</gene>
<dbReference type="KEGG" id="ppel:H6H00_01750"/>
<evidence type="ECO:0000313" key="3">
    <source>
        <dbReference type="EMBL" id="QNG52808.1"/>
    </source>
</evidence>
<accession>A0A7G7MJ47</accession>
<evidence type="ECO:0000313" key="4">
    <source>
        <dbReference type="Proteomes" id="UP000515728"/>
    </source>
</evidence>
<dbReference type="GO" id="GO:0020037">
    <property type="term" value="F:heme binding"/>
    <property type="evidence" value="ECO:0007669"/>
    <property type="project" value="TreeGrafter"/>
</dbReference>
<feature type="transmembrane region" description="Helical" evidence="1">
    <location>
        <begin position="103"/>
        <end position="121"/>
    </location>
</feature>
<proteinExistence type="predicted"/>
<organism evidence="3 4">
    <name type="scientific">Pseudonocardia petroleophila</name>
    <dbReference type="NCBI Taxonomy" id="37331"/>
    <lineage>
        <taxon>Bacteria</taxon>
        <taxon>Bacillati</taxon>
        <taxon>Actinomycetota</taxon>
        <taxon>Actinomycetes</taxon>
        <taxon>Pseudonocardiales</taxon>
        <taxon>Pseudonocardiaceae</taxon>
        <taxon>Pseudonocardia</taxon>
    </lineage>
</organism>
<evidence type="ECO:0000256" key="1">
    <source>
        <dbReference type="SAM" id="Phobius"/>
    </source>
</evidence>
<dbReference type="SUPFAM" id="SSF81296">
    <property type="entry name" value="E set domains"/>
    <property type="match status" value="1"/>
</dbReference>
<dbReference type="EMBL" id="CP060131">
    <property type="protein sequence ID" value="QNG52808.1"/>
    <property type="molecule type" value="Genomic_DNA"/>
</dbReference>
<keyword evidence="1" id="KW-1133">Transmembrane helix</keyword>
<dbReference type="GO" id="GO:0008482">
    <property type="term" value="F:sulfite oxidase activity"/>
    <property type="evidence" value="ECO:0007669"/>
    <property type="project" value="TreeGrafter"/>
</dbReference>
<keyword evidence="1" id="KW-0812">Transmembrane</keyword>
<dbReference type="Gene3D" id="3.90.420.10">
    <property type="entry name" value="Oxidoreductase, molybdopterin-binding domain"/>
    <property type="match status" value="1"/>
</dbReference>
<dbReference type="Pfam" id="PF00174">
    <property type="entry name" value="Oxidored_molyb"/>
    <property type="match status" value="1"/>
</dbReference>
<dbReference type="AlphaFoldDB" id="A0A7G7MJ47"/>
<dbReference type="PANTHER" id="PTHR19372">
    <property type="entry name" value="SULFITE REDUCTASE"/>
    <property type="match status" value="1"/>
</dbReference>
<name>A0A7G7MJ47_9PSEU</name>
<dbReference type="InterPro" id="IPR014756">
    <property type="entry name" value="Ig_E-set"/>
</dbReference>
<reference evidence="3 4" key="1">
    <citation type="submission" date="2020-08" db="EMBL/GenBank/DDBJ databases">
        <authorList>
            <person name="Mo P."/>
        </authorList>
    </citation>
    <scope>NUCLEOTIDE SEQUENCE [LARGE SCALE GENOMIC DNA]</scope>
    <source>
        <strain evidence="3 4">CGMCC 4.1532</strain>
    </source>
</reference>
<dbReference type="Proteomes" id="UP000515728">
    <property type="component" value="Chromosome"/>
</dbReference>
<feature type="transmembrane region" description="Helical" evidence="1">
    <location>
        <begin position="156"/>
        <end position="173"/>
    </location>
</feature>
<dbReference type="Gene3D" id="2.60.40.650">
    <property type="match status" value="1"/>
</dbReference>
<feature type="transmembrane region" description="Helical" evidence="1">
    <location>
        <begin position="44"/>
        <end position="66"/>
    </location>
</feature>
<keyword evidence="4" id="KW-1185">Reference proteome</keyword>
<dbReference type="InterPro" id="IPR000572">
    <property type="entry name" value="OxRdtase_Mopterin-bd_dom"/>
</dbReference>